<proteinExistence type="predicted"/>
<dbReference type="VEuPathDB" id="FungiDB:KRP23_9679"/>
<dbReference type="GeneID" id="94231035"/>
<dbReference type="RefSeq" id="XP_067742865.1">
    <property type="nucleotide sequence ID" value="XM_067895262.1"/>
</dbReference>
<dbReference type="AlphaFoldDB" id="H3H3L5"/>
<protein>
    <submittedName>
        <fullName evidence="2">Uncharacterized protein</fullName>
    </submittedName>
</protein>
<dbReference type="OrthoDB" id="106119at2759"/>
<dbReference type="VEuPathDB" id="FungiDB:KRP22_13665"/>
<feature type="region of interest" description="Disordered" evidence="1">
    <location>
        <begin position="1"/>
        <end position="21"/>
    </location>
</feature>
<evidence type="ECO:0000313" key="2">
    <source>
        <dbReference type="EnsemblProtists" id="Phyra85095"/>
    </source>
</evidence>
<feature type="compositionally biased region" description="Low complexity" evidence="1">
    <location>
        <begin position="97"/>
        <end position="112"/>
    </location>
</feature>
<dbReference type="EMBL" id="DS566138">
    <property type="status" value="NOT_ANNOTATED_CDS"/>
    <property type="molecule type" value="Genomic_DNA"/>
</dbReference>
<dbReference type="HOGENOM" id="CLU_2150845_0_0_1"/>
<sequence>MPLEDSAAIAPYDDGSSTESECYDEELLEFATNNTPTPQPNVPTDVKVEIGSGDASANASECEDPKVKAKPTYNRCKRCRRKLPVVSEKEKAELSKANSARNAAPAAARTTR</sequence>
<organism evidence="2 3">
    <name type="scientific">Phytophthora ramorum</name>
    <name type="common">Sudden oak death agent</name>
    <dbReference type="NCBI Taxonomy" id="164328"/>
    <lineage>
        <taxon>Eukaryota</taxon>
        <taxon>Sar</taxon>
        <taxon>Stramenopiles</taxon>
        <taxon>Oomycota</taxon>
        <taxon>Peronosporomycetes</taxon>
        <taxon>Peronosporales</taxon>
        <taxon>Peronosporaceae</taxon>
        <taxon>Phytophthora</taxon>
    </lineage>
</organism>
<evidence type="ECO:0000256" key="1">
    <source>
        <dbReference type="SAM" id="MobiDB-lite"/>
    </source>
</evidence>
<reference evidence="2" key="2">
    <citation type="submission" date="2015-06" db="UniProtKB">
        <authorList>
            <consortium name="EnsemblProtists"/>
        </authorList>
    </citation>
    <scope>IDENTIFICATION</scope>
    <source>
        <strain evidence="2">Pr102</strain>
    </source>
</reference>
<feature type="region of interest" description="Disordered" evidence="1">
    <location>
        <begin position="87"/>
        <end position="112"/>
    </location>
</feature>
<evidence type="ECO:0000313" key="3">
    <source>
        <dbReference type="Proteomes" id="UP000005238"/>
    </source>
</evidence>
<dbReference type="InParanoid" id="H3H3L5"/>
<dbReference type="EnsemblProtists" id="Phyra85095">
    <property type="protein sequence ID" value="Phyra85095"/>
    <property type="gene ID" value="Phyra85095"/>
</dbReference>
<keyword evidence="3" id="KW-1185">Reference proteome</keyword>
<name>H3H3L5_PHYRM</name>
<accession>H3H3L5</accession>
<dbReference type="eggNOG" id="ENOG502RH0K">
    <property type="taxonomic scope" value="Eukaryota"/>
</dbReference>
<reference evidence="3" key="1">
    <citation type="journal article" date="2006" name="Science">
        <title>Phytophthora genome sequences uncover evolutionary origins and mechanisms of pathogenesis.</title>
        <authorList>
            <person name="Tyler B.M."/>
            <person name="Tripathy S."/>
            <person name="Zhang X."/>
            <person name="Dehal P."/>
            <person name="Jiang R.H."/>
            <person name="Aerts A."/>
            <person name="Arredondo F.D."/>
            <person name="Baxter L."/>
            <person name="Bensasson D."/>
            <person name="Beynon J.L."/>
            <person name="Chapman J."/>
            <person name="Damasceno C.M."/>
            <person name="Dorrance A.E."/>
            <person name="Dou D."/>
            <person name="Dickerman A.W."/>
            <person name="Dubchak I.L."/>
            <person name="Garbelotto M."/>
            <person name="Gijzen M."/>
            <person name="Gordon S.G."/>
            <person name="Govers F."/>
            <person name="Grunwald N.J."/>
            <person name="Huang W."/>
            <person name="Ivors K.L."/>
            <person name="Jones R.W."/>
            <person name="Kamoun S."/>
            <person name="Krampis K."/>
            <person name="Lamour K.H."/>
            <person name="Lee M.K."/>
            <person name="McDonald W.H."/>
            <person name="Medina M."/>
            <person name="Meijer H.J."/>
            <person name="Nordberg E.K."/>
            <person name="Maclean D.J."/>
            <person name="Ospina-Giraldo M.D."/>
            <person name="Morris P.F."/>
            <person name="Phuntumart V."/>
            <person name="Putnam N.H."/>
            <person name="Rash S."/>
            <person name="Rose J.K."/>
            <person name="Sakihama Y."/>
            <person name="Salamov A.A."/>
            <person name="Savidor A."/>
            <person name="Scheuring C.F."/>
            <person name="Smith B.M."/>
            <person name="Sobral B.W."/>
            <person name="Terry A."/>
            <person name="Torto-Alalibo T.A."/>
            <person name="Win J."/>
            <person name="Xu Z."/>
            <person name="Zhang H."/>
            <person name="Grigoriev I.V."/>
            <person name="Rokhsar D.S."/>
            <person name="Boore J.L."/>
        </authorList>
    </citation>
    <scope>NUCLEOTIDE SEQUENCE [LARGE SCALE GENOMIC DNA]</scope>
    <source>
        <strain evidence="3">Pr102</strain>
    </source>
</reference>
<dbReference type="Proteomes" id="UP000005238">
    <property type="component" value="Unassembled WGS sequence"/>
</dbReference>